<dbReference type="GO" id="GO:0071161">
    <property type="term" value="F:cyanophycin synthetase activity (L-arginine-adding)"/>
    <property type="evidence" value="ECO:0007669"/>
    <property type="project" value="UniProtKB-EC"/>
</dbReference>
<reference evidence="4 5" key="1">
    <citation type="submission" date="2020-10" db="EMBL/GenBank/DDBJ databases">
        <title>Sequencing the genomes of 1000 actinobacteria strains.</title>
        <authorList>
            <person name="Klenk H.-P."/>
        </authorList>
    </citation>
    <scope>NUCLEOTIDE SEQUENCE [LARGE SCALE GENOMIC DNA]</scope>
    <source>
        <strain evidence="4 5">DSM 15666</strain>
    </source>
</reference>
<dbReference type="GO" id="GO:0071160">
    <property type="term" value="F:cyanophycin synthetase activity (L-aspartate-adding)"/>
    <property type="evidence" value="ECO:0007669"/>
    <property type="project" value="UniProtKB-EC"/>
</dbReference>
<evidence type="ECO:0000313" key="4">
    <source>
        <dbReference type="EMBL" id="MBE1523712.1"/>
    </source>
</evidence>
<feature type="domain" description="ATP-grasp" evidence="3">
    <location>
        <begin position="115"/>
        <end position="374"/>
    </location>
</feature>
<keyword evidence="5" id="KW-1185">Reference proteome</keyword>
<dbReference type="EC" id="6.3.2.30" evidence="4"/>
<keyword evidence="4" id="KW-0436">Ligase</keyword>
<accession>A0ABR9JCQ3</accession>
<dbReference type="RefSeq" id="WP_192594828.1">
    <property type="nucleotide sequence ID" value="NZ_BAAALJ010000014.1"/>
</dbReference>
<feature type="region of interest" description="Disordered" evidence="2">
    <location>
        <begin position="1"/>
        <end position="21"/>
    </location>
</feature>
<sequence>MGSEMDTTSLSDTGRRLERARHAERFRTATAPARRLLEKYSTIDWNAPQEFPTFRTHNRLLLDAARKNKVIKREVYNGYRTFTQNGAVIGGFHQLTTSLTSDLAKSAMASRPLVKAHLEAMGLPTPVGRTFAPEETEAGARFFRGLSGPVTVTPSVGPRGGGVSEGIEEESALYPAWEFAQTEHKLKTAHSPGIHLEQREPGLDIRVYVVGETVISALAQLPLFIVGDGSSTVGVLAGAAVDGRSRNSYLAQTPPDVSAESLSELGLDAGEVLAAGDIHDISGTSDPAAGGMTLDVTAKLGRSLRQLAVDALWALPGLRAGGVDLRVADLTHGAEAVVTDINDAADMALHRYPAFGSWHAPAAHIINQMLIASKV</sequence>
<feature type="compositionally biased region" description="Polar residues" evidence="2">
    <location>
        <begin position="1"/>
        <end position="12"/>
    </location>
</feature>
<proteinExistence type="predicted"/>
<dbReference type="EC" id="6.3.2.29" evidence="4"/>
<evidence type="ECO:0000259" key="3">
    <source>
        <dbReference type="PROSITE" id="PS50975"/>
    </source>
</evidence>
<evidence type="ECO:0000256" key="1">
    <source>
        <dbReference type="PROSITE-ProRule" id="PRU00409"/>
    </source>
</evidence>
<name>A0ABR9JCQ3_9MICC</name>
<gene>
    <name evidence="4" type="ORF">H4W27_000830</name>
</gene>
<dbReference type="EMBL" id="JADBED010000001">
    <property type="protein sequence ID" value="MBE1523712.1"/>
    <property type="molecule type" value="Genomic_DNA"/>
</dbReference>
<comment type="caution">
    <text evidence="4">The sequence shown here is derived from an EMBL/GenBank/DDBJ whole genome shotgun (WGS) entry which is preliminary data.</text>
</comment>
<keyword evidence="1" id="KW-0547">Nucleotide-binding</keyword>
<keyword evidence="1" id="KW-0067">ATP-binding</keyword>
<organism evidence="4 5">
    <name type="scientific">Nesterenkonia lutea</name>
    <dbReference type="NCBI Taxonomy" id="272919"/>
    <lineage>
        <taxon>Bacteria</taxon>
        <taxon>Bacillati</taxon>
        <taxon>Actinomycetota</taxon>
        <taxon>Actinomycetes</taxon>
        <taxon>Micrococcales</taxon>
        <taxon>Micrococcaceae</taxon>
        <taxon>Nesterenkonia</taxon>
    </lineage>
</organism>
<dbReference type="SUPFAM" id="SSF56059">
    <property type="entry name" value="Glutathione synthetase ATP-binding domain-like"/>
    <property type="match status" value="1"/>
</dbReference>
<evidence type="ECO:0000256" key="2">
    <source>
        <dbReference type="SAM" id="MobiDB-lite"/>
    </source>
</evidence>
<dbReference type="Proteomes" id="UP000643525">
    <property type="component" value="Unassembled WGS sequence"/>
</dbReference>
<evidence type="ECO:0000313" key="5">
    <source>
        <dbReference type="Proteomes" id="UP000643525"/>
    </source>
</evidence>
<dbReference type="PROSITE" id="PS50975">
    <property type="entry name" value="ATP_GRASP"/>
    <property type="match status" value="1"/>
</dbReference>
<dbReference type="InterPro" id="IPR011761">
    <property type="entry name" value="ATP-grasp"/>
</dbReference>
<protein>
    <submittedName>
        <fullName evidence="4">Cyanophycin synthetase</fullName>
        <ecNumber evidence="4">6.3.2.29</ecNumber>
        <ecNumber evidence="4">6.3.2.30</ecNumber>
    </submittedName>
</protein>